<dbReference type="Pfam" id="PF13693">
    <property type="entry name" value="HTH_35"/>
    <property type="match status" value="1"/>
</dbReference>
<name>A0A3L7JGX9_9HYPH</name>
<proteinExistence type="inferred from homology"/>
<evidence type="ECO:0000259" key="6">
    <source>
        <dbReference type="Pfam" id="PF13693"/>
    </source>
</evidence>
<evidence type="ECO:0000256" key="3">
    <source>
        <dbReference type="ARBA" id="ARBA00023125"/>
    </source>
</evidence>
<evidence type="ECO:0000256" key="5">
    <source>
        <dbReference type="SAM" id="MobiDB-lite"/>
    </source>
</evidence>
<dbReference type="SUPFAM" id="SSF47413">
    <property type="entry name" value="lambda repressor-like DNA-binding domains"/>
    <property type="match status" value="1"/>
</dbReference>
<dbReference type="GO" id="GO:0003677">
    <property type="term" value="F:DNA binding"/>
    <property type="evidence" value="ECO:0007669"/>
    <property type="project" value="UniProtKB-KW"/>
</dbReference>
<dbReference type="RefSeq" id="WP_121645849.1">
    <property type="nucleotide sequence ID" value="NZ_RCWN01000001.1"/>
</dbReference>
<evidence type="ECO:0000313" key="8">
    <source>
        <dbReference type="Proteomes" id="UP000281094"/>
    </source>
</evidence>
<protein>
    <recommendedName>
        <fullName evidence="6">Ner winged helix-turn-helix DNA-binding domain-containing protein</fullName>
    </recommendedName>
</protein>
<dbReference type="EMBL" id="RCWN01000001">
    <property type="protein sequence ID" value="RLQ88881.1"/>
    <property type="molecule type" value="Genomic_DNA"/>
</dbReference>
<evidence type="ECO:0000313" key="7">
    <source>
        <dbReference type="EMBL" id="RLQ88881.1"/>
    </source>
</evidence>
<keyword evidence="3" id="KW-0238">DNA-binding</keyword>
<organism evidence="7 8">
    <name type="scientific">Notoacmeibacter ruber</name>
    <dbReference type="NCBI Taxonomy" id="2670375"/>
    <lineage>
        <taxon>Bacteria</taxon>
        <taxon>Pseudomonadati</taxon>
        <taxon>Pseudomonadota</taxon>
        <taxon>Alphaproteobacteria</taxon>
        <taxon>Hyphomicrobiales</taxon>
        <taxon>Notoacmeibacteraceae</taxon>
        <taxon>Notoacmeibacter</taxon>
    </lineage>
</organism>
<dbReference type="Proteomes" id="UP000281094">
    <property type="component" value="Unassembled WGS sequence"/>
</dbReference>
<dbReference type="Gene3D" id="1.10.260.40">
    <property type="entry name" value="lambda repressor-like DNA-binding domains"/>
    <property type="match status" value="1"/>
</dbReference>
<evidence type="ECO:0000256" key="1">
    <source>
        <dbReference type="ARBA" id="ARBA00006157"/>
    </source>
</evidence>
<keyword evidence="2" id="KW-0805">Transcription regulation</keyword>
<comment type="similarity">
    <text evidence="1">Belongs to the ner transcriptional regulatory family.</text>
</comment>
<feature type="domain" description="Ner winged helix-turn-helix DNA-binding" evidence="6">
    <location>
        <begin position="11"/>
        <end position="74"/>
    </location>
</feature>
<keyword evidence="4" id="KW-0804">Transcription</keyword>
<feature type="region of interest" description="Disordered" evidence="5">
    <location>
        <begin position="76"/>
        <end position="107"/>
    </location>
</feature>
<dbReference type="AlphaFoldDB" id="A0A3L7JGX9"/>
<comment type="caution">
    <text evidence="7">The sequence shown here is derived from an EMBL/GenBank/DDBJ whole genome shotgun (WGS) entry which is preliminary data.</text>
</comment>
<accession>A0A3L7JGX9</accession>
<evidence type="ECO:0000256" key="2">
    <source>
        <dbReference type="ARBA" id="ARBA00023015"/>
    </source>
</evidence>
<dbReference type="InterPro" id="IPR038722">
    <property type="entry name" value="Ner_HTH_dom"/>
</dbReference>
<reference evidence="7 8" key="1">
    <citation type="submission" date="2018-10" db="EMBL/GenBank/DDBJ databases">
        <title>Notoacmeibacter sp. M2BS9Y-3-1, whole genome shotgun sequence.</title>
        <authorList>
            <person name="Tuo L."/>
        </authorList>
    </citation>
    <scope>NUCLEOTIDE SEQUENCE [LARGE SCALE GENOMIC DNA]</scope>
    <source>
        <strain evidence="7 8">M2BS9Y-3-1</strain>
    </source>
</reference>
<evidence type="ECO:0000256" key="4">
    <source>
        <dbReference type="ARBA" id="ARBA00023163"/>
    </source>
</evidence>
<dbReference type="InterPro" id="IPR010982">
    <property type="entry name" value="Lambda_DNA-bd_dom_sf"/>
</dbReference>
<gene>
    <name evidence="7" type="ORF">D8780_12260</name>
</gene>
<sequence length="107" mass="11554">MTAEEQRPPSEWNRHSIKTEVHRRGMSLSGIARDAGLAESACRLALMGMNRKGADAIAEALEIPFDTLFPKDMFVRSRSSHSKPNSKASKKSRQKGSGIAGDGEAAA</sequence>
<keyword evidence="8" id="KW-1185">Reference proteome</keyword>